<proteinExistence type="inferred from homology"/>
<evidence type="ECO:0000259" key="9">
    <source>
        <dbReference type="PROSITE" id="PS51405"/>
    </source>
</evidence>
<dbReference type="PANTHER" id="PTHR33577:SF18">
    <property type="entry name" value="HEME HALOPEROXIDASE FAMILY PROFILE DOMAIN-CONTAINING PROTEIN"/>
    <property type="match status" value="1"/>
</dbReference>
<keyword evidence="8" id="KW-1133">Transmembrane helix</keyword>
<feature type="non-terminal residue" evidence="10">
    <location>
        <position position="285"/>
    </location>
</feature>
<keyword evidence="11" id="KW-1185">Reference proteome</keyword>
<evidence type="ECO:0000256" key="4">
    <source>
        <dbReference type="ARBA" id="ARBA00022723"/>
    </source>
</evidence>
<dbReference type="PANTHER" id="PTHR33577">
    <property type="entry name" value="STERIGMATOCYSTIN BIOSYNTHESIS PEROXIDASE STCC-RELATED"/>
    <property type="match status" value="1"/>
</dbReference>
<dbReference type="GO" id="GO:0046872">
    <property type="term" value="F:metal ion binding"/>
    <property type="evidence" value="ECO:0007669"/>
    <property type="project" value="UniProtKB-KW"/>
</dbReference>
<dbReference type="GO" id="GO:0004601">
    <property type="term" value="F:peroxidase activity"/>
    <property type="evidence" value="ECO:0007669"/>
    <property type="project" value="UniProtKB-KW"/>
</dbReference>
<comment type="cofactor">
    <cofactor evidence="1">
        <name>heme b</name>
        <dbReference type="ChEBI" id="CHEBI:60344"/>
    </cofactor>
</comment>
<dbReference type="EMBL" id="KV417625">
    <property type="protein sequence ID" value="KZP13964.1"/>
    <property type="molecule type" value="Genomic_DNA"/>
</dbReference>
<keyword evidence="8" id="KW-0472">Membrane</keyword>
<dbReference type="STRING" id="436010.A0A166CSR4"/>
<keyword evidence="5" id="KW-0560">Oxidoreductase</keyword>
<evidence type="ECO:0000256" key="1">
    <source>
        <dbReference type="ARBA" id="ARBA00001970"/>
    </source>
</evidence>
<sequence>MGILHKVYMAFLNLAIIAWDWTMFFANLVLPKRPVGKVVPQGHPGAGGKWPEYVPRKEGDSRSSCPALNAMANHGILPHDGKNITFTELNQAVRATYNFAPSFCLFVPHFVADYLSKDYAKDTFSLHEIDKHNAIEHDGSLTRDDVYHVSDQSQICVPFVEGLLASATGKDAHGAPLLLPKDLSAYSGKRRADARATNPEYTTSLAHRMFGSSNSCTMLTLFGGIIADLRVFLLEERLQDGWEPKVRAPYGLTIAVFNKTVLQVELGVKEPKVQPGALLTGEVQT</sequence>
<feature type="transmembrane region" description="Helical" evidence="8">
    <location>
        <begin position="7"/>
        <end position="30"/>
    </location>
</feature>
<dbReference type="InterPro" id="IPR036851">
    <property type="entry name" value="Chloroperoxidase-like_sf"/>
</dbReference>
<dbReference type="Gene3D" id="1.10.489.10">
    <property type="entry name" value="Chloroperoxidase-like"/>
    <property type="match status" value="1"/>
</dbReference>
<evidence type="ECO:0000313" key="10">
    <source>
        <dbReference type="EMBL" id="KZP13964.1"/>
    </source>
</evidence>
<dbReference type="PROSITE" id="PS51405">
    <property type="entry name" value="HEME_HALOPEROXIDASE"/>
    <property type="match status" value="1"/>
</dbReference>
<keyword evidence="4" id="KW-0479">Metal-binding</keyword>
<dbReference type="SUPFAM" id="SSF47571">
    <property type="entry name" value="Cloroperoxidase"/>
    <property type="match status" value="1"/>
</dbReference>
<reference evidence="10 11" key="1">
    <citation type="journal article" date="2016" name="Mol. Biol. Evol.">
        <title>Comparative Genomics of Early-Diverging Mushroom-Forming Fungi Provides Insights into the Origins of Lignocellulose Decay Capabilities.</title>
        <authorList>
            <person name="Nagy L.G."/>
            <person name="Riley R."/>
            <person name="Tritt A."/>
            <person name="Adam C."/>
            <person name="Daum C."/>
            <person name="Floudas D."/>
            <person name="Sun H."/>
            <person name="Yadav J.S."/>
            <person name="Pangilinan J."/>
            <person name="Larsson K.H."/>
            <person name="Matsuura K."/>
            <person name="Barry K."/>
            <person name="Labutti K."/>
            <person name="Kuo R."/>
            <person name="Ohm R.A."/>
            <person name="Bhattacharya S.S."/>
            <person name="Shirouzu T."/>
            <person name="Yoshinaga Y."/>
            <person name="Martin F.M."/>
            <person name="Grigoriev I.V."/>
            <person name="Hibbett D.S."/>
        </authorList>
    </citation>
    <scope>NUCLEOTIDE SEQUENCE [LARGE SCALE GENOMIC DNA]</scope>
    <source>
        <strain evidence="10 11">CBS 109695</strain>
    </source>
</reference>
<evidence type="ECO:0000256" key="5">
    <source>
        <dbReference type="ARBA" id="ARBA00023002"/>
    </source>
</evidence>
<keyword evidence="2" id="KW-0575">Peroxidase</keyword>
<evidence type="ECO:0000256" key="2">
    <source>
        <dbReference type="ARBA" id="ARBA00022559"/>
    </source>
</evidence>
<keyword evidence="6" id="KW-0408">Iron</keyword>
<dbReference type="AlphaFoldDB" id="A0A166CSR4"/>
<evidence type="ECO:0000256" key="3">
    <source>
        <dbReference type="ARBA" id="ARBA00022617"/>
    </source>
</evidence>
<evidence type="ECO:0000313" key="11">
    <source>
        <dbReference type="Proteomes" id="UP000076532"/>
    </source>
</evidence>
<keyword evidence="8" id="KW-0812">Transmembrane</keyword>
<accession>A0A166CSR4</accession>
<gene>
    <name evidence="10" type="ORF">FIBSPDRAFT_797265</name>
</gene>
<evidence type="ECO:0000256" key="6">
    <source>
        <dbReference type="ARBA" id="ARBA00023004"/>
    </source>
</evidence>
<dbReference type="Pfam" id="PF01328">
    <property type="entry name" value="Peroxidase_2"/>
    <property type="match status" value="1"/>
</dbReference>
<name>A0A166CSR4_9AGAM</name>
<keyword evidence="3" id="KW-0349">Heme</keyword>
<evidence type="ECO:0000256" key="8">
    <source>
        <dbReference type="SAM" id="Phobius"/>
    </source>
</evidence>
<evidence type="ECO:0000256" key="7">
    <source>
        <dbReference type="ARBA" id="ARBA00025795"/>
    </source>
</evidence>
<protein>
    <submittedName>
        <fullName evidence="10">Cloroperoxidase</fullName>
    </submittedName>
</protein>
<dbReference type="OrthoDB" id="407298at2759"/>
<dbReference type="InterPro" id="IPR000028">
    <property type="entry name" value="Chloroperoxidase"/>
</dbReference>
<organism evidence="10 11">
    <name type="scientific">Athelia psychrophila</name>
    <dbReference type="NCBI Taxonomy" id="1759441"/>
    <lineage>
        <taxon>Eukaryota</taxon>
        <taxon>Fungi</taxon>
        <taxon>Dikarya</taxon>
        <taxon>Basidiomycota</taxon>
        <taxon>Agaricomycotina</taxon>
        <taxon>Agaricomycetes</taxon>
        <taxon>Agaricomycetidae</taxon>
        <taxon>Atheliales</taxon>
        <taxon>Atheliaceae</taxon>
        <taxon>Athelia</taxon>
    </lineage>
</organism>
<feature type="domain" description="Heme haloperoxidase family profile" evidence="9">
    <location>
        <begin position="49"/>
        <end position="259"/>
    </location>
</feature>
<comment type="similarity">
    <text evidence="7">Belongs to the chloroperoxidase family.</text>
</comment>
<dbReference type="Proteomes" id="UP000076532">
    <property type="component" value="Unassembled WGS sequence"/>
</dbReference>